<sequence length="328" mass="36409">MQPVISDPDKVKRIAEHVGVQASIITPLGRGATSSAWKVTHARDAFIVRFMPVSTQRPVTYQSEFTILRVLMDRGCPVPKPVMTSVEANRPISGVPEAWAVTQVVPGEPVKNGLISSGVMYDLGRLLSVLHALPVTGFGRLVEQPDALVGQQESHLDGVRARWCWADLWPFDGGNLRQHPFAKRRLHLTEKLQGFEEAIFKVVSDEPVALTHSDLHGEHIFQRDGALSGVIDFGAAFIGVPAWDFAVIAFYHGWPTVQATVSGYTYPLGKRQLLQQTRMLALVVGLYKLSKAAKERASESKIERILQFLSRTLEDKPNEIDQLQQYPS</sequence>
<reference evidence="2 3" key="1">
    <citation type="journal article" date="2016" name="Nat. Commun.">
        <title>Thousands of microbial genomes shed light on interconnected biogeochemical processes in an aquifer system.</title>
        <authorList>
            <person name="Anantharaman K."/>
            <person name="Brown C.T."/>
            <person name="Hug L.A."/>
            <person name="Sharon I."/>
            <person name="Castelle C.J."/>
            <person name="Probst A.J."/>
            <person name="Thomas B.C."/>
            <person name="Singh A."/>
            <person name="Wilkins M.J."/>
            <person name="Karaoz U."/>
            <person name="Brodie E.L."/>
            <person name="Williams K.H."/>
            <person name="Hubbard S.S."/>
            <person name="Banfield J.F."/>
        </authorList>
    </citation>
    <scope>NUCLEOTIDE SEQUENCE [LARGE SCALE GENOMIC DNA]</scope>
    <source>
        <strain evidence="3">RIFCSPLOWO2_12_FULL_64_10</strain>
    </source>
</reference>
<evidence type="ECO:0000259" key="1">
    <source>
        <dbReference type="Pfam" id="PF01636"/>
    </source>
</evidence>
<dbReference type="PANTHER" id="PTHR21310:SF15">
    <property type="entry name" value="AMINOGLYCOSIDE PHOSPHOTRANSFERASE DOMAIN-CONTAINING PROTEIN"/>
    <property type="match status" value="1"/>
</dbReference>
<protein>
    <recommendedName>
        <fullName evidence="1">Aminoglycoside phosphotransferase domain-containing protein</fullName>
    </recommendedName>
</protein>
<accession>A0A1F6CKZ9</accession>
<dbReference type="InterPro" id="IPR011009">
    <property type="entry name" value="Kinase-like_dom_sf"/>
</dbReference>
<evidence type="ECO:0000313" key="2">
    <source>
        <dbReference type="EMBL" id="OGG49934.1"/>
    </source>
</evidence>
<dbReference type="InterPro" id="IPR002575">
    <property type="entry name" value="Aminoglycoside_PTrfase"/>
</dbReference>
<evidence type="ECO:0000313" key="3">
    <source>
        <dbReference type="Proteomes" id="UP000178606"/>
    </source>
</evidence>
<dbReference type="InterPro" id="IPR051678">
    <property type="entry name" value="AGP_Transferase"/>
</dbReference>
<comment type="caution">
    <text evidence="2">The sequence shown here is derived from an EMBL/GenBank/DDBJ whole genome shotgun (WGS) entry which is preliminary data.</text>
</comment>
<name>A0A1F6CKZ9_HANXR</name>
<feature type="domain" description="Aminoglycoside phosphotransferase" evidence="1">
    <location>
        <begin position="25"/>
        <end position="254"/>
    </location>
</feature>
<gene>
    <name evidence="2" type="ORF">A3F84_08900</name>
</gene>
<dbReference type="SUPFAM" id="SSF56112">
    <property type="entry name" value="Protein kinase-like (PK-like)"/>
    <property type="match status" value="1"/>
</dbReference>
<dbReference type="Proteomes" id="UP000178606">
    <property type="component" value="Unassembled WGS sequence"/>
</dbReference>
<dbReference type="PANTHER" id="PTHR21310">
    <property type="entry name" value="AMINOGLYCOSIDE PHOSPHOTRANSFERASE-RELATED-RELATED"/>
    <property type="match status" value="1"/>
</dbReference>
<dbReference type="Gene3D" id="3.30.200.150">
    <property type="match status" value="1"/>
</dbReference>
<dbReference type="Pfam" id="PF01636">
    <property type="entry name" value="APH"/>
    <property type="match status" value="1"/>
</dbReference>
<proteinExistence type="predicted"/>
<dbReference type="EMBL" id="MFKF01000218">
    <property type="protein sequence ID" value="OGG49934.1"/>
    <property type="molecule type" value="Genomic_DNA"/>
</dbReference>
<dbReference type="AlphaFoldDB" id="A0A1F6CKZ9"/>
<organism evidence="2 3">
    <name type="scientific">Handelsmanbacteria sp. (strain RIFCSPLOWO2_12_FULL_64_10)</name>
    <dbReference type="NCBI Taxonomy" id="1817868"/>
    <lineage>
        <taxon>Bacteria</taxon>
        <taxon>Candidatus Handelsmaniibacteriota</taxon>
    </lineage>
</organism>
<dbReference type="Gene3D" id="3.90.1200.10">
    <property type="match status" value="1"/>
</dbReference>